<proteinExistence type="predicted"/>
<dbReference type="AlphaFoldDB" id="A0AAF0TE20"/>
<reference evidence="2" key="1">
    <citation type="submission" date="2023-08" db="EMBL/GenBank/DDBJ databases">
        <title>A de novo genome assembly of Solanum verrucosum Schlechtendal, a Mexican diploid species geographically isolated from the other diploid A-genome species in potato relatives.</title>
        <authorList>
            <person name="Hosaka K."/>
        </authorList>
    </citation>
    <scope>NUCLEOTIDE SEQUENCE</scope>
    <source>
        <tissue evidence="2">Young leaves</tissue>
    </source>
</reference>
<evidence type="ECO:0000313" key="3">
    <source>
        <dbReference type="Proteomes" id="UP001234989"/>
    </source>
</evidence>
<dbReference type="SUPFAM" id="SSF54160">
    <property type="entry name" value="Chromo domain-like"/>
    <property type="match status" value="1"/>
</dbReference>
<organism evidence="2 3">
    <name type="scientific">Solanum verrucosum</name>
    <dbReference type="NCBI Taxonomy" id="315347"/>
    <lineage>
        <taxon>Eukaryota</taxon>
        <taxon>Viridiplantae</taxon>
        <taxon>Streptophyta</taxon>
        <taxon>Embryophyta</taxon>
        <taxon>Tracheophyta</taxon>
        <taxon>Spermatophyta</taxon>
        <taxon>Magnoliopsida</taxon>
        <taxon>eudicotyledons</taxon>
        <taxon>Gunneridae</taxon>
        <taxon>Pentapetalae</taxon>
        <taxon>asterids</taxon>
        <taxon>lamiids</taxon>
        <taxon>Solanales</taxon>
        <taxon>Solanaceae</taxon>
        <taxon>Solanoideae</taxon>
        <taxon>Solaneae</taxon>
        <taxon>Solanum</taxon>
    </lineage>
</organism>
<name>A0AAF0TE20_SOLVR</name>
<keyword evidence="3" id="KW-1185">Reference proteome</keyword>
<protein>
    <recommendedName>
        <fullName evidence="1">Tf2-1-like SH3-like domain-containing protein</fullName>
    </recommendedName>
</protein>
<dbReference type="EMBL" id="CP133612">
    <property type="protein sequence ID" value="WMV09970.1"/>
    <property type="molecule type" value="Genomic_DNA"/>
</dbReference>
<feature type="domain" description="Tf2-1-like SH3-like" evidence="1">
    <location>
        <begin position="4"/>
        <end position="54"/>
    </location>
</feature>
<accession>A0AAF0TE20</accession>
<dbReference type="PANTHER" id="PTHR46148:SF56">
    <property type="entry name" value="RETROTRANSPOSON PROTEIN"/>
    <property type="match status" value="1"/>
</dbReference>
<dbReference type="Pfam" id="PF24626">
    <property type="entry name" value="SH3_Tf2-1"/>
    <property type="match status" value="1"/>
</dbReference>
<evidence type="ECO:0000313" key="2">
    <source>
        <dbReference type="EMBL" id="WMV09970.1"/>
    </source>
</evidence>
<sequence length="320" mass="36927">MKEVMRFGKKGKLSPRYIRPYRIVKRVGNVAYELELPQELAAVHPVFHISMLKKSIGDPSLIIPTENIGINDSLSYEEIPVQILDRQVRRLRTKDVASVKVLWRNQLVEEATWEAEEEMKKRYPYLFESGGNADQAHCPDRALHHETSPHSFFINITTTKQMEAQRDVAKIGSKGFALIDKYFGKSETIFLEATAGTRFWVTQQSYHYHYYSPRVYRAIPSIKKRSYHCSNYVLFVPPLALAKNPNFSDAKACKTTEMDVGTRPPIILANEILKRTKSNKRVLWNARRLTTDFEVLNWINGAPDADPSYLDLHHKMMQAN</sequence>
<dbReference type="InterPro" id="IPR056924">
    <property type="entry name" value="SH3_Tf2-1"/>
</dbReference>
<dbReference type="Proteomes" id="UP001234989">
    <property type="component" value="Chromosome 1"/>
</dbReference>
<dbReference type="InterPro" id="IPR016197">
    <property type="entry name" value="Chromo-like_dom_sf"/>
</dbReference>
<dbReference type="PANTHER" id="PTHR46148">
    <property type="entry name" value="CHROMO DOMAIN-CONTAINING PROTEIN"/>
    <property type="match status" value="1"/>
</dbReference>
<gene>
    <name evidence="2" type="ORF">MTR67_003355</name>
</gene>
<evidence type="ECO:0000259" key="1">
    <source>
        <dbReference type="Pfam" id="PF24626"/>
    </source>
</evidence>